<dbReference type="AlphaFoldDB" id="A0A9N9AFZ8"/>
<comment type="caution">
    <text evidence="1">The sequence shown here is derived from an EMBL/GenBank/DDBJ whole genome shotgun (WGS) entry which is preliminary data.</text>
</comment>
<accession>A0A9N9AFZ8</accession>
<keyword evidence="2" id="KW-1185">Reference proteome</keyword>
<evidence type="ECO:0000313" key="1">
    <source>
        <dbReference type="EMBL" id="CAG8528741.1"/>
    </source>
</evidence>
<gene>
    <name evidence="1" type="ORF">FCALED_LOCUS5070</name>
</gene>
<organism evidence="1 2">
    <name type="scientific">Funneliformis caledonium</name>
    <dbReference type="NCBI Taxonomy" id="1117310"/>
    <lineage>
        <taxon>Eukaryota</taxon>
        <taxon>Fungi</taxon>
        <taxon>Fungi incertae sedis</taxon>
        <taxon>Mucoromycota</taxon>
        <taxon>Glomeromycotina</taxon>
        <taxon>Glomeromycetes</taxon>
        <taxon>Glomerales</taxon>
        <taxon>Glomeraceae</taxon>
        <taxon>Funneliformis</taxon>
    </lineage>
</organism>
<evidence type="ECO:0000313" key="2">
    <source>
        <dbReference type="Proteomes" id="UP000789570"/>
    </source>
</evidence>
<dbReference type="Proteomes" id="UP000789570">
    <property type="component" value="Unassembled WGS sequence"/>
</dbReference>
<sequence>MSNVYEIIDSFDIEQSEANKLEIYLIKNHEMEEVLFSALTSSYQTKEDQQSLLKDFINTIPSDFQESIRKLDPPRYCEFG</sequence>
<proteinExistence type="predicted"/>
<name>A0A9N9AFZ8_9GLOM</name>
<dbReference type="EMBL" id="CAJVPQ010001041">
    <property type="protein sequence ID" value="CAG8528741.1"/>
    <property type="molecule type" value="Genomic_DNA"/>
</dbReference>
<reference evidence="1" key="1">
    <citation type="submission" date="2021-06" db="EMBL/GenBank/DDBJ databases">
        <authorList>
            <person name="Kallberg Y."/>
            <person name="Tangrot J."/>
            <person name="Rosling A."/>
        </authorList>
    </citation>
    <scope>NUCLEOTIDE SEQUENCE</scope>
    <source>
        <strain evidence="1">UK204</strain>
    </source>
</reference>
<protein>
    <submittedName>
        <fullName evidence="1">5517_t:CDS:1</fullName>
    </submittedName>
</protein>